<evidence type="ECO:0000256" key="3">
    <source>
        <dbReference type="ARBA" id="ARBA00023277"/>
    </source>
</evidence>
<dbReference type="Proteomes" id="UP000043437">
    <property type="component" value="Unassembled WGS sequence"/>
</dbReference>
<keyword evidence="1" id="KW-0521">NADP</keyword>
<protein>
    <submittedName>
        <fullName evidence="8">ADP-L-glycero-D-manno-heptose-6-epimerase</fullName>
        <ecNumber evidence="8">5.1.3.20</ecNumber>
    </submittedName>
</protein>
<dbReference type="EMBL" id="CDMG01000004">
    <property type="protein sequence ID" value="CRI32229.1"/>
    <property type="molecule type" value="Genomic_DNA"/>
</dbReference>
<reference evidence="11 12" key="2">
    <citation type="submission" date="2014-12" db="EMBL/GenBank/DDBJ databases">
        <authorList>
            <person name="Jaenicke S."/>
        </authorList>
    </citation>
    <scope>NUCLEOTIDE SEQUENCE [LARGE SCALE GENOMIC DNA]</scope>
</reference>
<dbReference type="AlphaFoldDB" id="A0A0K2XD52"/>
<accession>A0A0K2XD52</accession>
<dbReference type="SUPFAM" id="SSF51735">
    <property type="entry name" value="NAD(P)-binding Rossmann-fold domains"/>
    <property type="match status" value="1"/>
</dbReference>
<dbReference type="OrthoDB" id="9803010at2"/>
<dbReference type="PANTHER" id="PTHR43103:SF3">
    <property type="entry name" value="ADP-L-GLYCERO-D-MANNO-HEPTOSE-6-EPIMERASE"/>
    <property type="match status" value="1"/>
</dbReference>
<evidence type="ECO:0000313" key="7">
    <source>
        <dbReference type="EMBL" id="CRF42069.1"/>
    </source>
</evidence>
<dbReference type="Proteomes" id="UP000038622">
    <property type="component" value="Unassembled WGS sequence"/>
</dbReference>
<dbReference type="Pfam" id="PF01370">
    <property type="entry name" value="Epimerase"/>
    <property type="match status" value="1"/>
</dbReference>
<organism evidence="8 11">
    <name type="scientific">Helicobacter ailurogastricus</name>
    <dbReference type="NCBI Taxonomy" id="1578720"/>
    <lineage>
        <taxon>Bacteria</taxon>
        <taxon>Pseudomonadati</taxon>
        <taxon>Campylobacterota</taxon>
        <taxon>Epsilonproteobacteria</taxon>
        <taxon>Campylobacterales</taxon>
        <taxon>Helicobacteraceae</taxon>
        <taxon>Helicobacter</taxon>
    </lineage>
</organism>
<dbReference type="STRING" id="1578720.HAL011_15500"/>
<dbReference type="RefSeq" id="WP_053940753.1">
    <property type="nucleotide sequence ID" value="NZ_BSCV01000043.1"/>
</dbReference>
<proteinExistence type="predicted"/>
<evidence type="ECO:0000256" key="1">
    <source>
        <dbReference type="ARBA" id="ARBA00022857"/>
    </source>
</evidence>
<keyword evidence="2 8" id="KW-0413">Isomerase</keyword>
<dbReference type="Proteomes" id="UP000045175">
    <property type="component" value="Unassembled WGS sequence"/>
</dbReference>
<evidence type="ECO:0000313" key="10">
    <source>
        <dbReference type="Proteomes" id="UP000038622"/>
    </source>
</evidence>
<reference evidence="10" key="3">
    <citation type="submission" date="2014-12" db="EMBL/GenBank/DDBJ databases">
        <authorList>
            <person name="Smet A."/>
        </authorList>
    </citation>
    <scope>NUCLEOTIDE SEQUENCE [LARGE SCALE GENOMIC DNA]</scope>
</reference>
<evidence type="ECO:0000259" key="5">
    <source>
        <dbReference type="Pfam" id="PF01370"/>
    </source>
</evidence>
<dbReference type="GeneID" id="82131684"/>
<feature type="transmembrane region" description="Helical" evidence="4">
    <location>
        <begin position="12"/>
        <end position="29"/>
    </location>
</feature>
<gene>
    <name evidence="6" type="ORF">HAL011_15500</name>
    <name evidence="7" type="ORF">HAL013_02190</name>
    <name evidence="9" type="ORF">HAL07_07040</name>
    <name evidence="8" type="ORF">HAL09_10360</name>
</gene>
<evidence type="ECO:0000313" key="6">
    <source>
        <dbReference type="EMBL" id="CRF41736.1"/>
    </source>
</evidence>
<dbReference type="Gene3D" id="3.40.50.720">
    <property type="entry name" value="NAD(P)-binding Rossmann-like Domain"/>
    <property type="match status" value="1"/>
</dbReference>
<evidence type="ECO:0000256" key="4">
    <source>
        <dbReference type="SAM" id="Phobius"/>
    </source>
</evidence>
<dbReference type="PANTHER" id="PTHR43103">
    <property type="entry name" value="NUCLEOSIDE-DIPHOSPHATE-SUGAR EPIMERASE"/>
    <property type="match status" value="1"/>
</dbReference>
<evidence type="ECO:0000313" key="11">
    <source>
        <dbReference type="Proteomes" id="UP000041394"/>
    </source>
</evidence>
<dbReference type="Proteomes" id="UP000041394">
    <property type="component" value="Unassembled WGS sequence"/>
</dbReference>
<reference evidence="8" key="1">
    <citation type="submission" date="2014-12" db="EMBL/GenBank/DDBJ databases">
        <title>Whole genome sequences of four Staphylococcus schleiferi canine isolates.</title>
        <authorList>
            <person name="Misic A.M."/>
            <person name="Cain C."/>
            <person name="Morris D.O."/>
            <person name="Rankin S."/>
            <person name="Beiting D."/>
        </authorList>
    </citation>
    <scope>NUCLEOTIDE SEQUENCE</scope>
    <source>
        <strain evidence="6">ASB11</strain>
        <strain evidence="7">ASB13</strain>
        <strain evidence="9">ASB7</strain>
        <strain evidence="8">ASB9</strain>
    </source>
</reference>
<dbReference type="InterPro" id="IPR011912">
    <property type="entry name" value="Heptose_epim"/>
</dbReference>
<dbReference type="Gene3D" id="3.90.25.10">
    <property type="entry name" value="UDP-galactose 4-epimerase, domain 1"/>
    <property type="match status" value="1"/>
</dbReference>
<evidence type="ECO:0000313" key="8">
    <source>
        <dbReference type="EMBL" id="CRF44452.1"/>
    </source>
</evidence>
<dbReference type="EMBL" id="CDMN01000039">
    <property type="protein sequence ID" value="CRF44452.1"/>
    <property type="molecule type" value="Genomic_DNA"/>
</dbReference>
<dbReference type="GO" id="GO:0005975">
    <property type="term" value="P:carbohydrate metabolic process"/>
    <property type="evidence" value="ECO:0007669"/>
    <property type="project" value="InterPro"/>
</dbReference>
<evidence type="ECO:0000256" key="2">
    <source>
        <dbReference type="ARBA" id="ARBA00023235"/>
    </source>
</evidence>
<keyword evidence="4" id="KW-0812">Transmembrane</keyword>
<keyword evidence="3" id="KW-0119">Carbohydrate metabolism</keyword>
<dbReference type="EC" id="5.1.3.20" evidence="8"/>
<dbReference type="EMBL" id="CDML01000052">
    <property type="protein sequence ID" value="CRF41736.1"/>
    <property type="molecule type" value="Genomic_DNA"/>
</dbReference>
<dbReference type="GO" id="GO:0008712">
    <property type="term" value="F:ADP-glyceromanno-heptose 6-epimerase activity"/>
    <property type="evidence" value="ECO:0007669"/>
    <property type="project" value="UniProtKB-EC"/>
</dbReference>
<dbReference type="EMBL" id="CDMH01000008">
    <property type="protein sequence ID" value="CRF42069.1"/>
    <property type="molecule type" value="Genomic_DNA"/>
</dbReference>
<dbReference type="InterPro" id="IPR036291">
    <property type="entry name" value="NAD(P)-bd_dom_sf"/>
</dbReference>
<evidence type="ECO:0000313" key="9">
    <source>
        <dbReference type="EMBL" id="CRI32229.1"/>
    </source>
</evidence>
<keyword evidence="4" id="KW-0472">Membrane</keyword>
<feature type="domain" description="NAD-dependent epimerase/dehydratase" evidence="5">
    <location>
        <begin position="12"/>
        <end position="249"/>
    </location>
</feature>
<keyword evidence="10" id="KW-1185">Reference proteome</keyword>
<sequence length="323" mass="36461">MYTPNTLENKTIVITGGAGFIGANLAMYFQNHHPKARVIVLDKFREQTPPTTSLGHFKNLLDFNGEIITADITKDLGVLKKLDFDYLFHQAAISDTTNLNQELVMKTNHQAFIKILKIAMKKEARVIYASSAGVYGNTPAPNKVGFGQKPANVYGFSKLCMDKSALDFAHESFMPIVGLRYFNVYGPGEFYKHKTASMILQLGLQALQHKEVKLFEFGEQKRDFVYIEDVIQANVKAMSARTSGVYNVGYGKSHSYNDIVRLLQEHLGDFKVTYMKNPYDFFQEHTCADITPTHADLDYAPAFDLERGIKAYIPTIKELNKQC</sequence>
<name>A0A0K2XD52_9HELI</name>
<evidence type="ECO:0000313" key="12">
    <source>
        <dbReference type="Proteomes" id="UP000043437"/>
    </source>
</evidence>
<dbReference type="NCBIfam" id="TIGR02197">
    <property type="entry name" value="heptose_epim"/>
    <property type="match status" value="1"/>
</dbReference>
<dbReference type="GO" id="GO:0050661">
    <property type="term" value="F:NADP binding"/>
    <property type="evidence" value="ECO:0007669"/>
    <property type="project" value="InterPro"/>
</dbReference>
<dbReference type="InterPro" id="IPR001509">
    <property type="entry name" value="Epimerase_deHydtase"/>
</dbReference>
<keyword evidence="4" id="KW-1133">Transmembrane helix</keyword>